<dbReference type="OrthoDB" id="10251089at2759"/>
<dbReference type="Gene3D" id="3.10.20.90">
    <property type="entry name" value="Phosphatidylinositol 3-kinase Catalytic Subunit, Chain A, domain 1"/>
    <property type="match status" value="1"/>
</dbReference>
<keyword evidence="3" id="KW-0863">Zinc-finger</keyword>
<dbReference type="PROSITE" id="PS50249">
    <property type="entry name" value="MPN"/>
    <property type="match status" value="1"/>
</dbReference>
<dbReference type="GO" id="GO:0006511">
    <property type="term" value="P:ubiquitin-dependent protein catabolic process"/>
    <property type="evidence" value="ECO:0007669"/>
    <property type="project" value="InterPro"/>
</dbReference>
<dbReference type="PANTHER" id="PTHR12710">
    <property type="entry name" value="NUCLEAR PROTEIN LOCALIZATION 4"/>
    <property type="match status" value="1"/>
</dbReference>
<accession>A0A482VDX6</accession>
<gene>
    <name evidence="8" type="ORF">BDFB_002159</name>
</gene>
<evidence type="ECO:0000256" key="1">
    <source>
        <dbReference type="ARBA" id="ARBA00011025"/>
    </source>
</evidence>
<feature type="domain" description="MPN" evidence="7">
    <location>
        <begin position="252"/>
        <end position="389"/>
    </location>
</feature>
<keyword evidence="4" id="KW-0862">Zinc</keyword>
<dbReference type="InterPro" id="IPR007717">
    <property type="entry name" value="NPL4_C"/>
</dbReference>
<organism evidence="8 9">
    <name type="scientific">Asbolus verrucosus</name>
    <name type="common">Desert ironclad beetle</name>
    <dbReference type="NCBI Taxonomy" id="1661398"/>
    <lineage>
        <taxon>Eukaryota</taxon>
        <taxon>Metazoa</taxon>
        <taxon>Ecdysozoa</taxon>
        <taxon>Arthropoda</taxon>
        <taxon>Hexapoda</taxon>
        <taxon>Insecta</taxon>
        <taxon>Pterygota</taxon>
        <taxon>Neoptera</taxon>
        <taxon>Endopterygota</taxon>
        <taxon>Coleoptera</taxon>
        <taxon>Polyphaga</taxon>
        <taxon>Cucujiformia</taxon>
        <taxon>Tenebrionidae</taxon>
        <taxon>Pimeliinae</taxon>
        <taxon>Asbolus</taxon>
    </lineage>
</organism>
<dbReference type="FunFam" id="3.40.140.10:FF:000012">
    <property type="entry name" value="nuclear protein localization protein 4 homolog"/>
    <property type="match status" value="1"/>
</dbReference>
<dbReference type="InterPro" id="IPR029071">
    <property type="entry name" value="Ubiquitin-like_domsf"/>
</dbReference>
<dbReference type="EMBL" id="QDEB01111103">
    <property type="protein sequence ID" value="RZB49904.1"/>
    <property type="molecule type" value="Genomic_DNA"/>
</dbReference>
<sequence length="453" mass="51600">MSKDKAILLRVQSPEGTKRIEISTSDTTCKLFERVHDTFDLNSFAFALYKERNQKNEIASSKTRTISNAGLRHGDMIYLLPLNGAVLFPSTSSNNTPSGEPVLVEPIASTSSGITNLRPSSSLNVNNKFVNSVKEDPVDLQLYKLDGKIDRKRDPKLCRHNNNSRCVHCSALEPFDEVYLREHNIKHLSFHSYLRKMTSGVDKGKFLALEDISCHIRNGCKDHPPWPKGICSKCQPNAITLNRQVYRHVDNVAFENKDLVERFLNYWRSTGHQRIGYLYGTYETHNDVPLGIRANVVAIYEPPQESGRDSIRLLRDDKEELIEELARTLGLRRIGWIFTDLIPEDVQKGTVKHLRHINSHFLSAEECIMAGHFQNLYPNPCKFASRGYFGSKFVTVCVTGDKTNQVHMEGYQISNQCMALVRDNCLLPTKDAPELGYVRESSDKQFVPDVYYK</sequence>
<protein>
    <recommendedName>
        <fullName evidence="6">Nuclear protein localization protein 4 homolog</fullName>
    </recommendedName>
</protein>
<comment type="similarity">
    <text evidence="1">Belongs to the NPL4 family.</text>
</comment>
<dbReference type="InterPro" id="IPR037518">
    <property type="entry name" value="MPN"/>
</dbReference>
<dbReference type="GO" id="GO:0008270">
    <property type="term" value="F:zinc ion binding"/>
    <property type="evidence" value="ECO:0007669"/>
    <property type="project" value="UniProtKB-KW"/>
</dbReference>
<dbReference type="PANTHER" id="PTHR12710:SF0">
    <property type="entry name" value="NUCLEAR PROTEIN LOCALIZATION PROTEIN 4 HOMOLOG"/>
    <property type="match status" value="1"/>
</dbReference>
<reference evidence="8 9" key="1">
    <citation type="submission" date="2017-03" db="EMBL/GenBank/DDBJ databases">
        <title>Genome of the blue death feigning beetle - Asbolus verrucosus.</title>
        <authorList>
            <person name="Rider S.D."/>
        </authorList>
    </citation>
    <scope>NUCLEOTIDE SEQUENCE [LARGE SCALE GENOMIC DNA]</scope>
    <source>
        <strain evidence="8">Butters</strain>
        <tissue evidence="8">Head and leg muscle</tissue>
    </source>
</reference>
<dbReference type="Pfam" id="PF11543">
    <property type="entry name" value="UN_NPL4"/>
    <property type="match status" value="1"/>
</dbReference>
<dbReference type="InterPro" id="IPR024682">
    <property type="entry name" value="Npl4_Ub-like_dom"/>
</dbReference>
<evidence type="ECO:0000256" key="2">
    <source>
        <dbReference type="ARBA" id="ARBA00022723"/>
    </source>
</evidence>
<dbReference type="Pfam" id="PF05020">
    <property type="entry name" value="zf-NPL4"/>
    <property type="match status" value="1"/>
</dbReference>
<keyword evidence="9" id="KW-1185">Reference proteome</keyword>
<dbReference type="Pfam" id="PF05021">
    <property type="entry name" value="NPL4"/>
    <property type="match status" value="1"/>
</dbReference>
<dbReference type="STRING" id="1661398.A0A482VDX6"/>
<evidence type="ECO:0000256" key="5">
    <source>
        <dbReference type="ARBA" id="ARBA00060618"/>
    </source>
</evidence>
<dbReference type="AlphaFoldDB" id="A0A482VDX6"/>
<keyword evidence="2" id="KW-0479">Metal-binding</keyword>
<dbReference type="GO" id="GO:0031625">
    <property type="term" value="F:ubiquitin protein ligase binding"/>
    <property type="evidence" value="ECO:0007669"/>
    <property type="project" value="TreeGrafter"/>
</dbReference>
<feature type="non-terminal residue" evidence="8">
    <location>
        <position position="453"/>
    </location>
</feature>
<comment type="pathway">
    <text evidence="5">Protein degradation; proteasomal ubiquitin-dependent pathway.</text>
</comment>
<dbReference type="InterPro" id="IPR007716">
    <property type="entry name" value="NPL4_Zn-bd_put"/>
</dbReference>
<dbReference type="Proteomes" id="UP000292052">
    <property type="component" value="Unassembled WGS sequence"/>
</dbReference>
<evidence type="ECO:0000313" key="9">
    <source>
        <dbReference type="Proteomes" id="UP000292052"/>
    </source>
</evidence>
<evidence type="ECO:0000256" key="3">
    <source>
        <dbReference type="ARBA" id="ARBA00022771"/>
    </source>
</evidence>
<evidence type="ECO:0000313" key="8">
    <source>
        <dbReference type="EMBL" id="RZB49904.1"/>
    </source>
</evidence>
<dbReference type="GO" id="GO:0043130">
    <property type="term" value="F:ubiquitin binding"/>
    <property type="evidence" value="ECO:0007669"/>
    <property type="project" value="TreeGrafter"/>
</dbReference>
<evidence type="ECO:0000259" key="7">
    <source>
        <dbReference type="PROSITE" id="PS50249"/>
    </source>
</evidence>
<evidence type="ECO:0000256" key="6">
    <source>
        <dbReference type="ARBA" id="ARBA00074519"/>
    </source>
</evidence>
<dbReference type="GO" id="GO:0005634">
    <property type="term" value="C:nucleus"/>
    <property type="evidence" value="ECO:0007669"/>
    <property type="project" value="TreeGrafter"/>
</dbReference>
<proteinExistence type="inferred from homology"/>
<dbReference type="PIRSF" id="PIRSF010052">
    <property type="entry name" value="Polyub_prc_Npl4"/>
    <property type="match status" value="1"/>
</dbReference>
<name>A0A482VDX6_ASBVE</name>
<dbReference type="CDD" id="cd08061">
    <property type="entry name" value="MPN_NPL4"/>
    <property type="match status" value="1"/>
</dbReference>
<comment type="caution">
    <text evidence="8">The sequence shown here is derived from an EMBL/GenBank/DDBJ whole genome shotgun (WGS) entry which is preliminary data.</text>
</comment>
<dbReference type="FunFam" id="3.10.20.90:FF:000323">
    <property type="entry name" value="Nuclear protein localization protein 4 homolog"/>
    <property type="match status" value="1"/>
</dbReference>
<dbReference type="SUPFAM" id="SSF54236">
    <property type="entry name" value="Ubiquitin-like"/>
    <property type="match status" value="1"/>
</dbReference>
<dbReference type="InterPro" id="IPR016563">
    <property type="entry name" value="Npl4"/>
</dbReference>
<evidence type="ECO:0000256" key="4">
    <source>
        <dbReference type="ARBA" id="ARBA00022833"/>
    </source>
</evidence>